<reference evidence="1 2" key="1">
    <citation type="journal article" date="2024" name="Int. J. Syst. Evol. Microbiol.">
        <title>Paenibacillus hexagrammi sp. nov., a novel bacterium isolated from the gut content of Hexagrammos agrammus.</title>
        <authorList>
            <person name="Jung H.K."/>
            <person name="Kim D.G."/>
            <person name="Zin H."/>
            <person name="Park J."/>
            <person name="Jung H."/>
            <person name="Kim Y.O."/>
            <person name="Kong H.J."/>
            <person name="Kim J.W."/>
            <person name="Kim Y.S."/>
        </authorList>
    </citation>
    <scope>NUCLEOTIDE SEQUENCE [LARGE SCALE GENOMIC DNA]</scope>
    <source>
        <strain evidence="1 2">YPD9-1</strain>
    </source>
</reference>
<dbReference type="InterPro" id="IPR029063">
    <property type="entry name" value="SAM-dependent_MTases_sf"/>
</dbReference>
<dbReference type="SUPFAM" id="SSF53335">
    <property type="entry name" value="S-adenosyl-L-methionine-dependent methyltransferases"/>
    <property type="match status" value="1"/>
</dbReference>
<dbReference type="Proteomes" id="UP001649230">
    <property type="component" value="Chromosome"/>
</dbReference>
<dbReference type="EC" id="2.1.1.-" evidence="1"/>
<dbReference type="PANTHER" id="PTHR43167:SF1">
    <property type="entry name" value="PUTATIVE (AFU_ORTHOLOGUE AFUA_6G01830)-RELATED"/>
    <property type="match status" value="1"/>
</dbReference>
<evidence type="ECO:0000313" key="2">
    <source>
        <dbReference type="Proteomes" id="UP001649230"/>
    </source>
</evidence>
<gene>
    <name evidence="1" type="ORF">L0M14_10390</name>
</gene>
<protein>
    <submittedName>
        <fullName evidence="1">Class I SAM-dependent methyltransferase</fullName>
        <ecNumber evidence="1">2.1.1.-</ecNumber>
    </submittedName>
</protein>
<sequence>MSSEELLPKINEILDRAKQLGFTMSCDTETGQLLRVLAGSKRKGDFLELGTGAGLSTLWLLDGMDAASRLISIEMDESIQHIARTCIHDARVEFISMDGGMFIEENKSKKFDLIFADTWPGKFYLLEETLAMVKPGGYYIIDDLRPIETWPDDHREKVQSLVSTMRNLEDFYVVELNCSTGLILATRK</sequence>
<evidence type="ECO:0000313" key="1">
    <source>
        <dbReference type="EMBL" id="UJF35465.1"/>
    </source>
</evidence>
<dbReference type="Gene3D" id="3.40.50.150">
    <property type="entry name" value="Vaccinia Virus protein VP39"/>
    <property type="match status" value="1"/>
</dbReference>
<dbReference type="GO" id="GO:0008168">
    <property type="term" value="F:methyltransferase activity"/>
    <property type="evidence" value="ECO:0007669"/>
    <property type="project" value="UniProtKB-KW"/>
</dbReference>
<dbReference type="RefSeq" id="WP_235122031.1">
    <property type="nucleotide sequence ID" value="NZ_CP090978.1"/>
</dbReference>
<keyword evidence="1" id="KW-0489">Methyltransferase</keyword>
<organism evidence="1 2">
    <name type="scientific">Paenibacillus hexagrammi</name>
    <dbReference type="NCBI Taxonomy" id="2908839"/>
    <lineage>
        <taxon>Bacteria</taxon>
        <taxon>Bacillati</taxon>
        <taxon>Bacillota</taxon>
        <taxon>Bacilli</taxon>
        <taxon>Bacillales</taxon>
        <taxon>Paenibacillaceae</taxon>
        <taxon>Paenibacillus</taxon>
    </lineage>
</organism>
<name>A0ABY3SPL9_9BACL</name>
<keyword evidence="1" id="KW-0808">Transferase</keyword>
<accession>A0ABY3SPL9</accession>
<dbReference type="GO" id="GO:0032259">
    <property type="term" value="P:methylation"/>
    <property type="evidence" value="ECO:0007669"/>
    <property type="project" value="UniProtKB-KW"/>
</dbReference>
<dbReference type="Pfam" id="PF13578">
    <property type="entry name" value="Methyltransf_24"/>
    <property type="match status" value="1"/>
</dbReference>
<proteinExistence type="predicted"/>
<keyword evidence="2" id="KW-1185">Reference proteome</keyword>
<dbReference type="PANTHER" id="PTHR43167">
    <property type="entry name" value="PUTATIVE (AFU_ORTHOLOGUE AFUA_6G01830)-RELATED"/>
    <property type="match status" value="1"/>
</dbReference>
<dbReference type="EMBL" id="CP090978">
    <property type="protein sequence ID" value="UJF35465.1"/>
    <property type="molecule type" value="Genomic_DNA"/>
</dbReference>
<dbReference type="CDD" id="cd02440">
    <property type="entry name" value="AdoMet_MTases"/>
    <property type="match status" value="1"/>
</dbReference>